<dbReference type="AlphaFoldDB" id="A0A6A7BWI6"/>
<dbReference type="Proteomes" id="UP000799421">
    <property type="component" value="Unassembled WGS sequence"/>
</dbReference>
<accession>A0A6A7BWI6</accession>
<evidence type="ECO:0000313" key="2">
    <source>
        <dbReference type="Proteomes" id="UP000799421"/>
    </source>
</evidence>
<keyword evidence="2" id="KW-1185">Reference proteome</keyword>
<protein>
    <submittedName>
        <fullName evidence="1">Uncharacterized protein</fullName>
    </submittedName>
</protein>
<dbReference type="EMBL" id="MU005993">
    <property type="protein sequence ID" value="KAF2859432.1"/>
    <property type="molecule type" value="Genomic_DNA"/>
</dbReference>
<evidence type="ECO:0000313" key="1">
    <source>
        <dbReference type="EMBL" id="KAF2859432.1"/>
    </source>
</evidence>
<name>A0A6A7BWI6_9PEZI</name>
<reference evidence="1" key="1">
    <citation type="journal article" date="2020" name="Stud. Mycol.">
        <title>101 Dothideomycetes genomes: a test case for predicting lifestyles and emergence of pathogens.</title>
        <authorList>
            <person name="Haridas S."/>
            <person name="Albert R."/>
            <person name="Binder M."/>
            <person name="Bloem J."/>
            <person name="Labutti K."/>
            <person name="Salamov A."/>
            <person name="Andreopoulos B."/>
            <person name="Baker S."/>
            <person name="Barry K."/>
            <person name="Bills G."/>
            <person name="Bluhm B."/>
            <person name="Cannon C."/>
            <person name="Castanera R."/>
            <person name="Culley D."/>
            <person name="Daum C."/>
            <person name="Ezra D."/>
            <person name="Gonzalez J."/>
            <person name="Henrissat B."/>
            <person name="Kuo A."/>
            <person name="Liang C."/>
            <person name="Lipzen A."/>
            <person name="Lutzoni F."/>
            <person name="Magnuson J."/>
            <person name="Mondo S."/>
            <person name="Nolan M."/>
            <person name="Ohm R."/>
            <person name="Pangilinan J."/>
            <person name="Park H.-J."/>
            <person name="Ramirez L."/>
            <person name="Alfaro M."/>
            <person name="Sun H."/>
            <person name="Tritt A."/>
            <person name="Yoshinaga Y."/>
            <person name="Zwiers L.-H."/>
            <person name="Turgeon B."/>
            <person name="Goodwin S."/>
            <person name="Spatafora J."/>
            <person name="Crous P."/>
            <person name="Grigoriev I."/>
        </authorList>
    </citation>
    <scope>NUCLEOTIDE SEQUENCE</scope>
    <source>
        <strain evidence="1">CBS 480.64</strain>
    </source>
</reference>
<gene>
    <name evidence="1" type="ORF">K470DRAFT_219197</name>
</gene>
<dbReference type="OrthoDB" id="5296at2759"/>
<organism evidence="1 2">
    <name type="scientific">Piedraia hortae CBS 480.64</name>
    <dbReference type="NCBI Taxonomy" id="1314780"/>
    <lineage>
        <taxon>Eukaryota</taxon>
        <taxon>Fungi</taxon>
        <taxon>Dikarya</taxon>
        <taxon>Ascomycota</taxon>
        <taxon>Pezizomycotina</taxon>
        <taxon>Dothideomycetes</taxon>
        <taxon>Dothideomycetidae</taxon>
        <taxon>Capnodiales</taxon>
        <taxon>Piedraiaceae</taxon>
        <taxon>Piedraia</taxon>
    </lineage>
</organism>
<proteinExistence type="predicted"/>
<sequence>CPRPEVDSTDWCTIAGASYLLLCPQCVDHIKRYHPSPTLRHISPMSYGSQCSLGMSPWVRLAWLLTLKRRLPNLDLLEDMAKMDTAPDHSRQWYGIVNREGSFIRGFYVSAASMRKLDQLLPYMTKLFTPWQSRSLPSSVVCALQNDNGLYLDELVNAHTTLDMTRFSALLKKCLRVRPCSRDVVITDGLWHYVPGVSGLTVCEECYETVIEPWAERGSEVARRFNRTLQPLYGTYGNSCQLYSRRMRDIFWRAAESNNGTLLERKGAERREMETRLQARLREAQRRWTGDKLRRELEWISGEWRRWE</sequence>
<feature type="non-terminal residue" evidence="1">
    <location>
        <position position="1"/>
    </location>
</feature>